<evidence type="ECO:0000256" key="1">
    <source>
        <dbReference type="ARBA" id="ARBA00022669"/>
    </source>
</evidence>
<dbReference type="InterPro" id="IPR036779">
    <property type="entry name" value="LysM_dom_sf"/>
</dbReference>
<dbReference type="EMBL" id="JAHCVI010000004">
    <property type="protein sequence ID" value="KAG7286885.1"/>
    <property type="molecule type" value="Genomic_DNA"/>
</dbReference>
<evidence type="ECO:0000256" key="5">
    <source>
        <dbReference type="SAM" id="SignalP"/>
    </source>
</evidence>
<evidence type="ECO:0000256" key="4">
    <source>
        <dbReference type="SAM" id="MobiDB-lite"/>
    </source>
</evidence>
<evidence type="ECO:0000256" key="2">
    <source>
        <dbReference type="ARBA" id="ARBA00023026"/>
    </source>
</evidence>
<feature type="domain" description="LysM" evidence="6">
    <location>
        <begin position="44"/>
        <end position="91"/>
    </location>
</feature>
<proteinExistence type="inferred from homology"/>
<dbReference type="PANTHER" id="PTHR34997:SF1">
    <property type="entry name" value="PEPTIDOGLYCAN-BINDING LYSIN DOMAIN"/>
    <property type="match status" value="1"/>
</dbReference>
<keyword evidence="8" id="KW-1185">Reference proteome</keyword>
<dbReference type="InterPro" id="IPR018392">
    <property type="entry name" value="LysM"/>
</dbReference>
<gene>
    <name evidence="7" type="ORF">NEMBOFW57_009203</name>
</gene>
<evidence type="ECO:0000313" key="7">
    <source>
        <dbReference type="EMBL" id="KAG7286885.1"/>
    </source>
</evidence>
<dbReference type="AlphaFoldDB" id="A0AAD4ET57"/>
<feature type="domain" description="LysM" evidence="6">
    <location>
        <begin position="131"/>
        <end position="178"/>
    </location>
</feature>
<dbReference type="SMART" id="SM00257">
    <property type="entry name" value="LysM"/>
    <property type="match status" value="3"/>
</dbReference>
<keyword evidence="5" id="KW-0732">Signal</keyword>
<evidence type="ECO:0000313" key="8">
    <source>
        <dbReference type="Proteomes" id="UP001197093"/>
    </source>
</evidence>
<dbReference type="PANTHER" id="PTHR34997">
    <property type="entry name" value="AM15"/>
    <property type="match status" value="1"/>
</dbReference>
<dbReference type="Proteomes" id="UP001197093">
    <property type="component" value="Unassembled WGS sequence"/>
</dbReference>
<evidence type="ECO:0000259" key="6">
    <source>
        <dbReference type="PROSITE" id="PS51782"/>
    </source>
</evidence>
<comment type="similarity">
    <text evidence="3">Belongs to the secreted LysM effector family.</text>
</comment>
<dbReference type="Gene3D" id="3.10.350.10">
    <property type="entry name" value="LysM domain"/>
    <property type="match status" value="6"/>
</dbReference>
<feature type="chain" id="PRO_5042119756" description="LysM domain-containing protein" evidence="5">
    <location>
        <begin position="26"/>
        <end position="560"/>
    </location>
</feature>
<evidence type="ECO:0000256" key="3">
    <source>
        <dbReference type="ARBA" id="ARBA00044955"/>
    </source>
</evidence>
<name>A0AAD4ET57_9PEZI</name>
<reference evidence="7" key="1">
    <citation type="submission" date="2023-02" db="EMBL/GenBank/DDBJ databases">
        <authorList>
            <person name="Palmer J.M."/>
        </authorList>
    </citation>
    <scope>NUCLEOTIDE SEQUENCE</scope>
    <source>
        <strain evidence="7">FW57</strain>
    </source>
</reference>
<feature type="region of interest" description="Disordered" evidence="4">
    <location>
        <begin position="416"/>
        <end position="485"/>
    </location>
</feature>
<feature type="domain" description="LysM" evidence="6">
    <location>
        <begin position="497"/>
        <end position="543"/>
    </location>
</feature>
<keyword evidence="2" id="KW-0843">Virulence</keyword>
<dbReference type="SUPFAM" id="SSF54106">
    <property type="entry name" value="LysM domain"/>
    <property type="match status" value="3"/>
</dbReference>
<dbReference type="Pfam" id="PF01476">
    <property type="entry name" value="LysM"/>
    <property type="match status" value="3"/>
</dbReference>
<organism evidence="7 8">
    <name type="scientific">Staphylotrichum longicolle</name>
    <dbReference type="NCBI Taxonomy" id="669026"/>
    <lineage>
        <taxon>Eukaryota</taxon>
        <taxon>Fungi</taxon>
        <taxon>Dikarya</taxon>
        <taxon>Ascomycota</taxon>
        <taxon>Pezizomycotina</taxon>
        <taxon>Sordariomycetes</taxon>
        <taxon>Sordariomycetidae</taxon>
        <taxon>Sordariales</taxon>
        <taxon>Chaetomiaceae</taxon>
        <taxon>Staphylotrichum</taxon>
    </lineage>
</organism>
<keyword evidence="1" id="KW-0147">Chitin-binding</keyword>
<feature type="signal peptide" evidence="5">
    <location>
        <begin position="1"/>
        <end position="25"/>
    </location>
</feature>
<comment type="caution">
    <text evidence="7">The sequence shown here is derived from an EMBL/GenBank/DDBJ whole genome shotgun (WGS) entry which is preliminary data.</text>
</comment>
<accession>A0AAD4ET57</accession>
<protein>
    <recommendedName>
        <fullName evidence="6">LysM domain-containing protein</fullName>
    </recommendedName>
</protein>
<dbReference type="CDD" id="cd00118">
    <property type="entry name" value="LysM"/>
    <property type="match status" value="3"/>
</dbReference>
<dbReference type="GO" id="GO:0008061">
    <property type="term" value="F:chitin binding"/>
    <property type="evidence" value="ECO:0007669"/>
    <property type="project" value="UniProtKB-KW"/>
</dbReference>
<sequence length="560" mass="58896">MSSSSVSTAAAIALSLLLLAPATQAQDYFPGAPTFPNTVSNCNLYHTVVDGEGCWSITQTFGITLAQFYAWNPDITNDCGTNFWPGYAYCVGVEPYTTSHPITNYTIIATTVATTFPPSKTQAGQAANCIDWYLVSARDTCDSIVASNSWLTKAQLVEWNPAIDSDCSGLYDGWWVCISVRPASNDPGIVWITTSAGTASIPTVTGTYTPTTITPVDASFTATPVQDGIVSGCKAFYLAKDGDTCYSVVDGVYLTETDFYTWNPALNGVCTGLWVNYWYCVVGPNGITAMPPTVTIPPLALPPNQISTCNRWYQRDGESCAELAAIFVTFSEADFKTWNPNVGSTCSNLVDHLWYCVGIPGTPTTRSDSCNSIETANGITEAQFLQWNPALGTTSCALTRDYYVCVSVTGPAVPITTGATSSGPTTVTGSTTATGTSTKSTTATGTSSSTATGTSTSRPASSTTTTPATTTIATSTGSGPITTPTPIRAGMIAGCRRFYWAEDGDGCWAIANSAGIDLNDFYTWNPAIGTDCGGLWLGYYYCIGIAGPVTTISTGAPVPT</sequence>
<dbReference type="PROSITE" id="PS51782">
    <property type="entry name" value="LYSM"/>
    <property type="match status" value="4"/>
</dbReference>
<dbReference type="InterPro" id="IPR052210">
    <property type="entry name" value="LysM1-like"/>
</dbReference>
<feature type="domain" description="LysM" evidence="6">
    <location>
        <begin position="235"/>
        <end position="281"/>
    </location>
</feature>